<keyword evidence="2" id="KW-1185">Reference proteome</keyword>
<gene>
    <name evidence="1" type="ORF">RE6C_00352</name>
</gene>
<reference evidence="1" key="2">
    <citation type="journal article" date="2013" name="Mar. Genomics">
        <title>Expression of sulfatases in Rhodopirellula baltica and the diversity of sulfatases in the genus Rhodopirellula.</title>
        <authorList>
            <person name="Wegner C.E."/>
            <person name="Richter-Heitmann T."/>
            <person name="Klindworth A."/>
            <person name="Klockow C."/>
            <person name="Richter M."/>
            <person name="Achstetter T."/>
            <person name="Glockner F.O."/>
            <person name="Harder J."/>
        </authorList>
    </citation>
    <scope>NUCLEOTIDE SEQUENCE [LARGE SCALE GENOMIC DNA]</scope>
    <source>
        <strain evidence="1">6C</strain>
    </source>
</reference>
<dbReference type="Proteomes" id="UP000011529">
    <property type="component" value="Unassembled WGS sequence"/>
</dbReference>
<sequence>MILTLTSAQTAALKGDGIHRFAGFGAQPLQCVPHTLHATS</sequence>
<comment type="caution">
    <text evidence="1">The sequence shown here is derived from an EMBL/GenBank/DDBJ whole genome shotgun (WGS) entry which is preliminary data.</text>
</comment>
<reference evidence="1" key="1">
    <citation type="submission" date="2012-11" db="EMBL/GenBank/DDBJ databases">
        <title>Permanent draft genomes of Rhodopirellula europaea strain SH398 and 6C.</title>
        <authorList>
            <person name="Richter M."/>
            <person name="Richter-Heitmann T."/>
            <person name="Frank C."/>
            <person name="Harder J."/>
            <person name="Glockner F.O."/>
        </authorList>
    </citation>
    <scope>NUCLEOTIDE SEQUENCE</scope>
    <source>
        <strain evidence="1">6C</strain>
    </source>
</reference>
<dbReference type="PATRIC" id="fig|1263867.3.peg.385"/>
<evidence type="ECO:0000313" key="2">
    <source>
        <dbReference type="Proteomes" id="UP000011529"/>
    </source>
</evidence>
<name>M2A9L0_9BACT</name>
<dbReference type="EMBL" id="ANMO01000023">
    <property type="protein sequence ID" value="EMB18896.1"/>
    <property type="molecule type" value="Genomic_DNA"/>
</dbReference>
<proteinExistence type="predicted"/>
<dbReference type="AlphaFoldDB" id="M2A9L0"/>
<organism evidence="1 2">
    <name type="scientific">Rhodopirellula europaea 6C</name>
    <dbReference type="NCBI Taxonomy" id="1263867"/>
    <lineage>
        <taxon>Bacteria</taxon>
        <taxon>Pseudomonadati</taxon>
        <taxon>Planctomycetota</taxon>
        <taxon>Planctomycetia</taxon>
        <taxon>Pirellulales</taxon>
        <taxon>Pirellulaceae</taxon>
        <taxon>Rhodopirellula</taxon>
    </lineage>
</organism>
<protein>
    <submittedName>
        <fullName evidence="1">Uncharacterized protein</fullName>
    </submittedName>
</protein>
<accession>M2A9L0</accession>
<evidence type="ECO:0000313" key="1">
    <source>
        <dbReference type="EMBL" id="EMB18896.1"/>
    </source>
</evidence>